<reference evidence="1" key="2">
    <citation type="submission" date="2014-05" db="EMBL/GenBank/DDBJ databases">
        <title>The genome and life-stage specific transcriptomes of Globodera pallida elucidate key aspects of plant parasitism by a cyst nematode.</title>
        <authorList>
            <person name="Cotton J.A."/>
            <person name="Lilley C.J."/>
            <person name="Jones L.M."/>
            <person name="Kikuchi T."/>
            <person name="Reid A.J."/>
            <person name="Thorpe P."/>
            <person name="Tsai I.J."/>
            <person name="Beasley H."/>
            <person name="Blok V."/>
            <person name="Cock P.J.A."/>
            <person name="Van den Akker S.E."/>
            <person name="Holroyd N."/>
            <person name="Hunt M."/>
            <person name="Mantelin S."/>
            <person name="Naghra H."/>
            <person name="Pain A."/>
            <person name="Palomares-Rius J.E."/>
            <person name="Zarowiecki M."/>
            <person name="Berriman M."/>
            <person name="Jones J.T."/>
            <person name="Urwin P.E."/>
        </authorList>
    </citation>
    <scope>NUCLEOTIDE SEQUENCE [LARGE SCALE GENOMIC DNA]</scope>
    <source>
        <strain evidence="1">Lindley</strain>
    </source>
</reference>
<dbReference type="AlphaFoldDB" id="A0A183BX71"/>
<dbReference type="Proteomes" id="UP000050741">
    <property type="component" value="Unassembled WGS sequence"/>
</dbReference>
<reference evidence="2" key="3">
    <citation type="submission" date="2016-06" db="UniProtKB">
        <authorList>
            <consortium name="WormBaseParasite"/>
        </authorList>
    </citation>
    <scope>IDENTIFICATION</scope>
</reference>
<proteinExistence type="predicted"/>
<reference evidence="1" key="1">
    <citation type="submission" date="2013-12" db="EMBL/GenBank/DDBJ databases">
        <authorList>
            <person name="Aslett M."/>
        </authorList>
    </citation>
    <scope>NUCLEOTIDE SEQUENCE [LARGE SCALE GENOMIC DNA]</scope>
    <source>
        <strain evidence="1">Lindley</strain>
    </source>
</reference>
<name>A0A183BX71_GLOPA</name>
<keyword evidence="1" id="KW-1185">Reference proteome</keyword>
<accession>A0A183BX71</accession>
<organism evidence="1 2">
    <name type="scientific">Globodera pallida</name>
    <name type="common">Potato cyst nematode worm</name>
    <name type="synonym">Heterodera pallida</name>
    <dbReference type="NCBI Taxonomy" id="36090"/>
    <lineage>
        <taxon>Eukaryota</taxon>
        <taxon>Metazoa</taxon>
        <taxon>Ecdysozoa</taxon>
        <taxon>Nematoda</taxon>
        <taxon>Chromadorea</taxon>
        <taxon>Rhabditida</taxon>
        <taxon>Tylenchina</taxon>
        <taxon>Tylenchomorpha</taxon>
        <taxon>Tylenchoidea</taxon>
        <taxon>Heteroderidae</taxon>
        <taxon>Heteroderinae</taxon>
        <taxon>Globodera</taxon>
    </lineage>
</organism>
<sequence length="67" mass="7784">MVFRGECLEFPESTPNAFAEFVLKHVWDESHANRYTMSAVYEWLDKRIDKLAGGKSATKSDERHGRH</sequence>
<evidence type="ECO:0000313" key="1">
    <source>
        <dbReference type="Proteomes" id="UP000050741"/>
    </source>
</evidence>
<evidence type="ECO:0000313" key="2">
    <source>
        <dbReference type="WBParaSite" id="GPLIN_000521000"/>
    </source>
</evidence>
<dbReference type="WBParaSite" id="GPLIN_000521000">
    <property type="protein sequence ID" value="GPLIN_000521000"/>
    <property type="gene ID" value="GPLIN_000521000"/>
</dbReference>
<protein>
    <submittedName>
        <fullName evidence="2">DUF1376 domain-containing protein</fullName>
    </submittedName>
</protein>